<feature type="binding site" evidence="5">
    <location>
        <position position="171"/>
    </location>
    <ligand>
        <name>AMP</name>
        <dbReference type="ChEBI" id="CHEBI:456215"/>
    </ligand>
</feature>
<keyword evidence="5" id="KW-0479">Metal-binding</keyword>
<feature type="binding site" evidence="5">
    <location>
        <position position="137"/>
    </location>
    <ligand>
        <name>ATP</name>
        <dbReference type="ChEBI" id="CHEBI:30616"/>
    </ligand>
</feature>
<comment type="similarity">
    <text evidence="5 6">Belongs to the adenylate kinase family.</text>
</comment>
<dbReference type="NCBIfam" id="NF001381">
    <property type="entry name" value="PRK00279.1-3"/>
    <property type="match status" value="1"/>
</dbReference>
<dbReference type="EC" id="2.7.4.3" evidence="5 7"/>
<name>A0A1Y5SV97_9RHOB</name>
<comment type="subcellular location">
    <subcellularLocation>
        <location evidence="5 7">Cytoplasm</location>
    </subcellularLocation>
</comment>
<protein>
    <recommendedName>
        <fullName evidence="5 7">Adenylate kinase</fullName>
        <shortName evidence="5">AK</shortName>
        <ecNumber evidence="5 7">2.7.4.3</ecNumber>
    </recommendedName>
    <alternativeName>
        <fullName evidence="5">ATP-AMP transphosphorylase</fullName>
    </alternativeName>
    <alternativeName>
        <fullName evidence="5">ATP:AMP phosphotransferase</fullName>
    </alternativeName>
    <alternativeName>
        <fullName evidence="5">Adenylate monophosphate kinase</fullName>
    </alternativeName>
</protein>
<dbReference type="GO" id="GO:0005737">
    <property type="term" value="C:cytoplasm"/>
    <property type="evidence" value="ECO:0007669"/>
    <property type="project" value="UniProtKB-SubCell"/>
</dbReference>
<dbReference type="UniPathway" id="UPA00588">
    <property type="reaction ID" value="UER00649"/>
</dbReference>
<reference evidence="9 10" key="1">
    <citation type="submission" date="2017-03" db="EMBL/GenBank/DDBJ databases">
        <authorList>
            <person name="Afonso C.L."/>
            <person name="Miller P.J."/>
            <person name="Scott M.A."/>
            <person name="Spackman E."/>
            <person name="Goraichik I."/>
            <person name="Dimitrov K.M."/>
            <person name="Suarez D.L."/>
            <person name="Swayne D.E."/>
        </authorList>
    </citation>
    <scope>NUCLEOTIDE SEQUENCE [LARGE SCALE GENOMIC DNA]</scope>
    <source>
        <strain evidence="9 10">CECT 7023</strain>
    </source>
</reference>
<keyword evidence="3 5" id="KW-0547">Nucleotide-binding</keyword>
<gene>
    <name evidence="9" type="primary">adk_1</name>
    <name evidence="5" type="synonym">adk</name>
    <name evidence="9" type="ORF">ROA7023_02107</name>
</gene>
<feature type="binding site" evidence="5">
    <location>
        <position position="163"/>
    </location>
    <ligand>
        <name>Zn(2+)</name>
        <dbReference type="ChEBI" id="CHEBI:29105"/>
        <note>structural</note>
    </ligand>
</feature>
<feature type="binding site" evidence="5">
    <location>
        <position position="102"/>
    </location>
    <ligand>
        <name>AMP</name>
        <dbReference type="ChEBI" id="CHEBI:456215"/>
    </ligand>
</feature>
<evidence type="ECO:0000256" key="4">
    <source>
        <dbReference type="ARBA" id="ARBA00022777"/>
    </source>
</evidence>
<feature type="binding site" evidence="5">
    <location>
        <begin position="20"/>
        <end position="25"/>
    </location>
    <ligand>
        <name>ATP</name>
        <dbReference type="ChEBI" id="CHEBI:30616"/>
    </ligand>
</feature>
<feature type="binding site" evidence="5">
    <location>
        <position position="41"/>
    </location>
    <ligand>
        <name>AMP</name>
        <dbReference type="ChEBI" id="CHEBI:456215"/>
    </ligand>
</feature>
<dbReference type="FunFam" id="3.40.50.300:FF:000106">
    <property type="entry name" value="Adenylate kinase mitochondrial"/>
    <property type="match status" value="1"/>
</dbReference>
<comment type="domain">
    <text evidence="5">Consists of three domains, a large central CORE domain and two small peripheral domains, NMPbind and LID, which undergo movements during catalysis. The LID domain closes over the site of phosphoryl transfer upon ATP binding. Assembling and dissambling the active center during each catalytic cycle provides an effective means to prevent ATP hydrolysis. Some bacteria have evolved a zinc-coordinating structure that stabilizes the LID domain.</text>
</comment>
<feature type="binding site" evidence="5">
    <location>
        <position position="46"/>
    </location>
    <ligand>
        <name>AMP</name>
        <dbReference type="ChEBI" id="CHEBI:456215"/>
    </ligand>
</feature>
<evidence type="ECO:0000256" key="3">
    <source>
        <dbReference type="ARBA" id="ARBA00022741"/>
    </source>
</evidence>
<feature type="binding site" evidence="5">
    <location>
        <position position="140"/>
    </location>
    <ligand>
        <name>Zn(2+)</name>
        <dbReference type="ChEBI" id="CHEBI:29105"/>
        <note>structural</note>
    </ligand>
</feature>
<feature type="binding site" evidence="5">
    <location>
        <position position="143"/>
    </location>
    <ligand>
        <name>Zn(2+)</name>
        <dbReference type="ChEBI" id="CHEBI:29105"/>
        <note>structural</note>
    </ligand>
</feature>
<dbReference type="GO" id="GO:0044209">
    <property type="term" value="P:AMP salvage"/>
    <property type="evidence" value="ECO:0007669"/>
    <property type="project" value="UniProtKB-UniRule"/>
</dbReference>
<dbReference type="Pfam" id="PF05191">
    <property type="entry name" value="ADK_lid"/>
    <property type="match status" value="1"/>
</dbReference>
<evidence type="ECO:0000256" key="7">
    <source>
        <dbReference type="RuleBase" id="RU003331"/>
    </source>
</evidence>
<feature type="domain" description="Adenylate kinase active site lid" evidence="8">
    <location>
        <begin position="137"/>
        <end position="173"/>
    </location>
</feature>
<dbReference type="InterPro" id="IPR027417">
    <property type="entry name" value="P-loop_NTPase"/>
</dbReference>
<dbReference type="Proteomes" id="UP000193900">
    <property type="component" value="Unassembled WGS sequence"/>
</dbReference>
<comment type="function">
    <text evidence="5">Catalyzes the reversible transfer of the terminal phosphate group between ATP and AMP. Plays an important role in cellular energy homeostasis and in adenine nucleotide metabolism.</text>
</comment>
<dbReference type="PANTHER" id="PTHR23359">
    <property type="entry name" value="NUCLEOTIDE KINASE"/>
    <property type="match status" value="1"/>
</dbReference>
<sequence>MDGADTGADAPVLILLGPPGAGKGTQARRLQEAFGLVQLSTGDLLRQAVAAGTEAGQAAKAVMDQGALVSDEIVIDILRDRIADPDTAAGVILDGFPRTIGQARALDGLLAETGRSVSGVISLEVDDAAMVARISGRYTCAGCGEGWHDTFKTPAVDGVCDTCGGTGFKRRSDDKAEVVGARLSAYHAETAPLIDYYAGRGALRRVPAMGDIDAVSARIGAEVEAAAG</sequence>
<evidence type="ECO:0000256" key="1">
    <source>
        <dbReference type="ARBA" id="ARBA00022679"/>
    </source>
</evidence>
<feature type="binding site" evidence="5">
    <location>
        <position position="182"/>
    </location>
    <ligand>
        <name>AMP</name>
        <dbReference type="ChEBI" id="CHEBI:456215"/>
    </ligand>
</feature>
<evidence type="ECO:0000313" key="10">
    <source>
        <dbReference type="Proteomes" id="UP000193900"/>
    </source>
</evidence>
<feature type="binding site" evidence="5">
    <location>
        <begin position="67"/>
        <end position="69"/>
    </location>
    <ligand>
        <name>AMP</name>
        <dbReference type="ChEBI" id="CHEBI:456215"/>
    </ligand>
</feature>
<feature type="region of interest" description="NMP" evidence="5">
    <location>
        <begin position="40"/>
        <end position="69"/>
    </location>
</feature>
<comment type="subunit">
    <text evidence="5 7">Monomer.</text>
</comment>
<dbReference type="GO" id="GO:0008270">
    <property type="term" value="F:zinc ion binding"/>
    <property type="evidence" value="ECO:0007669"/>
    <property type="project" value="UniProtKB-UniRule"/>
</dbReference>
<dbReference type="RefSeq" id="WP_085878978.1">
    <property type="nucleotide sequence ID" value="NZ_FWFZ01000009.1"/>
</dbReference>
<keyword evidence="5" id="KW-0862">Zinc</keyword>
<dbReference type="PROSITE" id="PS00113">
    <property type="entry name" value="ADENYLATE_KINASE"/>
    <property type="match status" value="1"/>
</dbReference>
<feature type="binding site" evidence="5">
    <location>
        <position position="160"/>
    </location>
    <ligand>
        <name>Zn(2+)</name>
        <dbReference type="ChEBI" id="CHEBI:29105"/>
        <note>structural</note>
    </ligand>
</feature>
<evidence type="ECO:0000256" key="2">
    <source>
        <dbReference type="ARBA" id="ARBA00022727"/>
    </source>
</evidence>
<keyword evidence="5" id="KW-0963">Cytoplasm</keyword>
<comment type="caution">
    <text evidence="5">Lacks conserved residue(s) required for the propagation of feature annotation.</text>
</comment>
<evidence type="ECO:0000313" key="9">
    <source>
        <dbReference type="EMBL" id="SLN49205.1"/>
    </source>
</evidence>
<dbReference type="NCBIfam" id="NF011100">
    <property type="entry name" value="PRK14527.1"/>
    <property type="match status" value="1"/>
</dbReference>
<feature type="binding site" evidence="5">
    <location>
        <begin position="95"/>
        <end position="98"/>
    </location>
    <ligand>
        <name>AMP</name>
        <dbReference type="ChEBI" id="CHEBI:456215"/>
    </ligand>
</feature>
<comment type="pathway">
    <text evidence="5">Purine metabolism; AMP biosynthesis via salvage pathway; AMP from ADP: step 1/1.</text>
</comment>
<dbReference type="GO" id="GO:0005524">
    <property type="term" value="F:ATP binding"/>
    <property type="evidence" value="ECO:0007669"/>
    <property type="project" value="UniProtKB-UniRule"/>
</dbReference>
<keyword evidence="1 5" id="KW-0808">Transferase</keyword>
<dbReference type="PRINTS" id="PR00094">
    <property type="entry name" value="ADENYLTKNASE"/>
</dbReference>
<keyword evidence="4 5" id="KW-0418">Kinase</keyword>
<dbReference type="InterPro" id="IPR000850">
    <property type="entry name" value="Adenylat/UMP-CMP_kin"/>
</dbReference>
<dbReference type="Gene3D" id="3.40.50.300">
    <property type="entry name" value="P-loop containing nucleotide triphosphate hydrolases"/>
    <property type="match status" value="1"/>
</dbReference>
<dbReference type="NCBIfam" id="NF011105">
    <property type="entry name" value="PRK14532.1"/>
    <property type="match status" value="1"/>
</dbReference>
<dbReference type="NCBIfam" id="TIGR01351">
    <property type="entry name" value="adk"/>
    <property type="match status" value="1"/>
</dbReference>
<dbReference type="SUPFAM" id="SSF52540">
    <property type="entry name" value="P-loop containing nucleoside triphosphate hydrolases"/>
    <property type="match status" value="1"/>
</dbReference>
<dbReference type="HAMAP" id="MF_00235">
    <property type="entry name" value="Adenylate_kinase_Adk"/>
    <property type="match status" value="1"/>
</dbReference>
<dbReference type="EMBL" id="FWFZ01000009">
    <property type="protein sequence ID" value="SLN49205.1"/>
    <property type="molecule type" value="Genomic_DNA"/>
</dbReference>
<comment type="catalytic activity">
    <reaction evidence="5 7">
        <text>AMP + ATP = 2 ADP</text>
        <dbReference type="Rhea" id="RHEA:12973"/>
        <dbReference type="ChEBI" id="CHEBI:30616"/>
        <dbReference type="ChEBI" id="CHEBI:456215"/>
        <dbReference type="ChEBI" id="CHEBI:456216"/>
        <dbReference type="EC" id="2.7.4.3"/>
    </reaction>
</comment>
<proteinExistence type="inferred from homology"/>
<feature type="binding site" evidence="5">
    <location>
        <position position="210"/>
    </location>
    <ligand>
        <name>ATP</name>
        <dbReference type="ChEBI" id="CHEBI:30616"/>
    </ligand>
</feature>
<keyword evidence="10" id="KW-1185">Reference proteome</keyword>
<organism evidence="9 10">
    <name type="scientific">Roseisalinus antarcticus</name>
    <dbReference type="NCBI Taxonomy" id="254357"/>
    <lineage>
        <taxon>Bacteria</taxon>
        <taxon>Pseudomonadati</taxon>
        <taxon>Pseudomonadota</taxon>
        <taxon>Alphaproteobacteria</taxon>
        <taxon>Rhodobacterales</taxon>
        <taxon>Roseobacteraceae</taxon>
        <taxon>Roseisalinus</taxon>
    </lineage>
</organism>
<evidence type="ECO:0000256" key="6">
    <source>
        <dbReference type="RuleBase" id="RU003330"/>
    </source>
</evidence>
<accession>A0A1Y5SV97</accession>
<dbReference type="GO" id="GO:0004017">
    <property type="term" value="F:AMP kinase activity"/>
    <property type="evidence" value="ECO:0007669"/>
    <property type="project" value="UniProtKB-UniRule"/>
</dbReference>
<keyword evidence="5 7" id="KW-0067">ATP-binding</keyword>
<dbReference type="InterPro" id="IPR007862">
    <property type="entry name" value="Adenylate_kinase_lid-dom"/>
</dbReference>
<dbReference type="Pfam" id="PF00406">
    <property type="entry name" value="ADK"/>
    <property type="match status" value="1"/>
</dbReference>
<dbReference type="AlphaFoldDB" id="A0A1Y5SV97"/>
<evidence type="ECO:0000256" key="5">
    <source>
        <dbReference type="HAMAP-Rule" id="MF_00235"/>
    </source>
</evidence>
<dbReference type="InterPro" id="IPR033690">
    <property type="entry name" value="Adenylat_kinase_CS"/>
</dbReference>
<evidence type="ECO:0000259" key="8">
    <source>
        <dbReference type="Pfam" id="PF05191"/>
    </source>
</evidence>
<dbReference type="InterPro" id="IPR006259">
    <property type="entry name" value="Adenyl_kin_sub"/>
</dbReference>
<dbReference type="NCBIfam" id="NF001380">
    <property type="entry name" value="PRK00279.1-2"/>
    <property type="match status" value="1"/>
</dbReference>
<dbReference type="OrthoDB" id="9805030at2"/>
<dbReference type="CDD" id="cd01428">
    <property type="entry name" value="ADK"/>
    <property type="match status" value="1"/>
</dbReference>
<keyword evidence="2 5" id="KW-0545">Nucleotide biosynthesis</keyword>